<evidence type="ECO:0000256" key="9">
    <source>
        <dbReference type="ARBA" id="ARBA00022857"/>
    </source>
</evidence>
<evidence type="ECO:0000256" key="13">
    <source>
        <dbReference type="PIRSR" id="PIRSR006769-1"/>
    </source>
</evidence>
<keyword evidence="11" id="KW-0511">Multifunctional enzyme</keyword>
<dbReference type="Gene3D" id="3.40.140.10">
    <property type="entry name" value="Cytidine Deaminase, domain 2"/>
    <property type="match status" value="1"/>
</dbReference>
<evidence type="ECO:0000256" key="2">
    <source>
        <dbReference type="ARBA" id="ARBA00004882"/>
    </source>
</evidence>
<comment type="similarity">
    <text evidence="5 12">In the C-terminal section; belongs to the HTP reductase family.</text>
</comment>
<gene>
    <name evidence="17" type="ORF">SAMN02745174_01093</name>
</gene>
<dbReference type="InterPro" id="IPR011549">
    <property type="entry name" value="RibD_C"/>
</dbReference>
<dbReference type="RefSeq" id="WP_143311313.1">
    <property type="nucleotide sequence ID" value="NZ_FUWX01000008.1"/>
</dbReference>
<evidence type="ECO:0000256" key="1">
    <source>
        <dbReference type="ARBA" id="ARBA00002151"/>
    </source>
</evidence>
<feature type="binding site" evidence="14">
    <location>
        <position position="201"/>
    </location>
    <ligand>
        <name>NADP(+)</name>
        <dbReference type="ChEBI" id="CHEBI:58349"/>
    </ligand>
</feature>
<dbReference type="NCBIfam" id="TIGR00326">
    <property type="entry name" value="eubact_ribD"/>
    <property type="match status" value="1"/>
</dbReference>
<comment type="similarity">
    <text evidence="4 12">In the N-terminal section; belongs to the cytidine and deoxycytidylate deaminase family.</text>
</comment>
<evidence type="ECO:0000256" key="12">
    <source>
        <dbReference type="PIRNR" id="PIRNR006769"/>
    </source>
</evidence>
<proteinExistence type="inferred from homology"/>
<dbReference type="SUPFAM" id="SSF53597">
    <property type="entry name" value="Dihydrofolate reductase-like"/>
    <property type="match status" value="1"/>
</dbReference>
<keyword evidence="9 12" id="KW-0521">NADP</keyword>
<dbReference type="UniPathway" id="UPA00275">
    <property type="reaction ID" value="UER00401"/>
</dbReference>
<dbReference type="NCBIfam" id="TIGR00227">
    <property type="entry name" value="ribD_Cterm"/>
    <property type="match status" value="1"/>
</dbReference>
<feature type="binding site" evidence="15">
    <location>
        <position position="76"/>
    </location>
    <ligand>
        <name>Zn(2+)</name>
        <dbReference type="ChEBI" id="CHEBI:29105"/>
        <note>catalytic</note>
    </ligand>
</feature>
<dbReference type="InterPro" id="IPR002125">
    <property type="entry name" value="CMP_dCMP_dom"/>
</dbReference>
<feature type="binding site" evidence="15">
    <location>
        <position position="52"/>
    </location>
    <ligand>
        <name>Zn(2+)</name>
        <dbReference type="ChEBI" id="CHEBI:29105"/>
        <note>catalytic</note>
    </ligand>
</feature>
<feature type="binding site" evidence="14">
    <location>
        <position position="197"/>
    </location>
    <ligand>
        <name>NADP(+)</name>
        <dbReference type="ChEBI" id="CHEBI:58349"/>
    </ligand>
</feature>
<dbReference type="PIRSF" id="PIRSF006769">
    <property type="entry name" value="RibD"/>
    <property type="match status" value="1"/>
</dbReference>
<dbReference type="InterPro" id="IPR050765">
    <property type="entry name" value="Riboflavin_Biosynth_HTPR"/>
</dbReference>
<evidence type="ECO:0000259" key="16">
    <source>
        <dbReference type="PROSITE" id="PS51747"/>
    </source>
</evidence>
<dbReference type="InterPro" id="IPR002734">
    <property type="entry name" value="RibDG_C"/>
</dbReference>
<sequence length="362" mass="40863">MDFNDSYYMNLALTEARKGEGKVNPNPLVGAVVVKNNKILGIGYHEVYGSHHAEVNALNMSKNSEGATIYVTLEPCSHQGKTPPCVDRIIQEKIKKCVIGTLDPNPLVSGNGVKKLQEAGIEVIVGILEEEALKLNEVFFKYIKNKNPYIFLKCGITLDGKIATRDFSSKWITNSLAREKVQYYRNKFMGIFVGTNTVLKDNPSLTCTLENKRDPFRITIDKNLEIPIDYKIIANNFDEKTIFIIENSKINSEKYNLLKNKYKIKFISLDEKDFSLEKIFKKVGEFGIDSILVEGGSSIISQIFENNLYDSGEFFIAPKILGDEKSIPFINGFSKSKIDEAFKLNNVKFNLYGDNIGLEFSK</sequence>
<evidence type="ECO:0000256" key="14">
    <source>
        <dbReference type="PIRSR" id="PIRSR006769-2"/>
    </source>
</evidence>
<dbReference type="PANTHER" id="PTHR38011">
    <property type="entry name" value="DIHYDROFOLATE REDUCTASE FAMILY PROTEIN (AFU_ORTHOLOGUE AFUA_8G06820)"/>
    <property type="match status" value="1"/>
</dbReference>
<dbReference type="InterPro" id="IPR016193">
    <property type="entry name" value="Cytidine_deaminase-like"/>
</dbReference>
<protein>
    <recommendedName>
        <fullName evidence="12">Riboflavin biosynthesis protein RibD</fullName>
    </recommendedName>
    <domain>
        <recommendedName>
            <fullName evidence="12">Diaminohydroxyphosphoribosylaminopyrimidine deaminase</fullName>
            <shortName evidence="12">DRAP deaminase</shortName>
            <ecNumber evidence="12">3.5.4.26</ecNumber>
        </recommendedName>
        <alternativeName>
            <fullName evidence="12">Riboflavin-specific deaminase</fullName>
        </alternativeName>
    </domain>
    <domain>
        <recommendedName>
            <fullName evidence="12">5-amino-6-(5-phosphoribosylamino)uracil reductase</fullName>
            <ecNumber evidence="12">1.1.1.193</ecNumber>
        </recommendedName>
        <alternativeName>
            <fullName evidence="12">HTP reductase</fullName>
        </alternativeName>
    </domain>
</protein>
<dbReference type="GO" id="GO:0008703">
    <property type="term" value="F:5-amino-6-(5-phosphoribosylamino)uracil reductase activity"/>
    <property type="evidence" value="ECO:0007669"/>
    <property type="project" value="UniProtKB-EC"/>
</dbReference>
<feature type="domain" description="CMP/dCMP-type deaminase" evidence="16">
    <location>
        <begin position="3"/>
        <end position="123"/>
    </location>
</feature>
<dbReference type="Proteomes" id="UP000191153">
    <property type="component" value="Unassembled WGS sequence"/>
</dbReference>
<feature type="binding site" evidence="14">
    <location>
        <position position="205"/>
    </location>
    <ligand>
        <name>substrate</name>
    </ligand>
</feature>
<dbReference type="AlphaFoldDB" id="A0A1T4M8R0"/>
<accession>A0A1T4M8R0</accession>
<evidence type="ECO:0000256" key="15">
    <source>
        <dbReference type="PIRSR" id="PIRSR006769-3"/>
    </source>
</evidence>
<feature type="binding site" evidence="14">
    <location>
        <position position="185"/>
    </location>
    <ligand>
        <name>substrate</name>
    </ligand>
</feature>
<dbReference type="CDD" id="cd01284">
    <property type="entry name" value="Riboflavin_deaminase-reductase"/>
    <property type="match status" value="1"/>
</dbReference>
<dbReference type="EC" id="3.5.4.26" evidence="12"/>
<comment type="pathway">
    <text evidence="2 12">Cofactor biosynthesis; riboflavin biosynthesis; 5-amino-6-(D-ribitylamino)uracil from GTP: step 2/4.</text>
</comment>
<keyword evidence="8 12" id="KW-0862">Zinc</keyword>
<evidence type="ECO:0000256" key="6">
    <source>
        <dbReference type="ARBA" id="ARBA00022723"/>
    </source>
</evidence>
<feature type="binding site" evidence="14">
    <location>
        <position position="169"/>
    </location>
    <ligand>
        <name>NADP(+)</name>
        <dbReference type="ChEBI" id="CHEBI:58349"/>
    </ligand>
</feature>
<dbReference type="Pfam" id="PF01872">
    <property type="entry name" value="RibD_C"/>
    <property type="match status" value="1"/>
</dbReference>
<dbReference type="Pfam" id="PF00383">
    <property type="entry name" value="dCMP_cyt_deam_1"/>
    <property type="match status" value="1"/>
</dbReference>
<evidence type="ECO:0000313" key="18">
    <source>
        <dbReference type="Proteomes" id="UP000191153"/>
    </source>
</evidence>
<feature type="binding site" evidence="15">
    <location>
        <position position="85"/>
    </location>
    <ligand>
        <name>Zn(2+)</name>
        <dbReference type="ChEBI" id="CHEBI:29105"/>
        <note>catalytic</note>
    </ligand>
</feature>
<keyword evidence="10 12" id="KW-0560">Oxidoreductase</keyword>
<dbReference type="GO" id="GO:0046872">
    <property type="term" value="F:metal ion binding"/>
    <property type="evidence" value="ECO:0007669"/>
    <property type="project" value="UniProtKB-KW"/>
</dbReference>
<dbReference type="EC" id="1.1.1.193" evidence="12"/>
<dbReference type="STRING" id="180163.SAMN02745174_01093"/>
<organism evidence="17 18">
    <name type="scientific">Cetobacterium ceti</name>
    <dbReference type="NCBI Taxonomy" id="180163"/>
    <lineage>
        <taxon>Bacteria</taxon>
        <taxon>Fusobacteriati</taxon>
        <taxon>Fusobacteriota</taxon>
        <taxon>Fusobacteriia</taxon>
        <taxon>Fusobacteriales</taxon>
        <taxon>Fusobacteriaceae</taxon>
        <taxon>Cetobacterium</taxon>
    </lineage>
</organism>
<feature type="binding site" evidence="14">
    <location>
        <position position="294"/>
    </location>
    <ligand>
        <name>substrate</name>
    </ligand>
</feature>
<reference evidence="17 18" key="1">
    <citation type="submission" date="2017-02" db="EMBL/GenBank/DDBJ databases">
        <authorList>
            <person name="Peterson S.W."/>
        </authorList>
    </citation>
    <scope>NUCLEOTIDE SEQUENCE [LARGE SCALE GENOMIC DNA]</scope>
    <source>
        <strain evidence="17 18">ATCC 700028</strain>
    </source>
</reference>
<feature type="binding site" evidence="14">
    <location>
        <position position="171"/>
    </location>
    <ligand>
        <name>NADP(+)</name>
        <dbReference type="ChEBI" id="CHEBI:58349"/>
    </ligand>
</feature>
<evidence type="ECO:0000256" key="8">
    <source>
        <dbReference type="ARBA" id="ARBA00022833"/>
    </source>
</evidence>
<feature type="active site" description="Proton donor" evidence="13">
    <location>
        <position position="54"/>
    </location>
</feature>
<dbReference type="GO" id="GO:0009231">
    <property type="term" value="P:riboflavin biosynthetic process"/>
    <property type="evidence" value="ECO:0007669"/>
    <property type="project" value="UniProtKB-UniPathway"/>
</dbReference>
<dbReference type="SUPFAM" id="SSF53927">
    <property type="entry name" value="Cytidine deaminase-like"/>
    <property type="match status" value="1"/>
</dbReference>
<comment type="catalytic activity">
    <reaction evidence="12">
        <text>2,5-diamino-6-hydroxy-4-(5-phosphoribosylamino)-pyrimidine + H2O + H(+) = 5-amino-6-(5-phospho-D-ribosylamino)uracil + NH4(+)</text>
        <dbReference type="Rhea" id="RHEA:21868"/>
        <dbReference type="ChEBI" id="CHEBI:15377"/>
        <dbReference type="ChEBI" id="CHEBI:15378"/>
        <dbReference type="ChEBI" id="CHEBI:28938"/>
        <dbReference type="ChEBI" id="CHEBI:58453"/>
        <dbReference type="ChEBI" id="CHEBI:58614"/>
        <dbReference type="EC" id="3.5.4.26"/>
    </reaction>
</comment>
<dbReference type="FunFam" id="3.40.140.10:FF:000025">
    <property type="entry name" value="Riboflavin biosynthesis protein RibD"/>
    <property type="match status" value="1"/>
</dbReference>
<comment type="catalytic activity">
    <reaction evidence="12">
        <text>5-amino-6-(5-phospho-D-ribitylamino)uracil + NADP(+) = 5-amino-6-(5-phospho-D-ribosylamino)uracil + NADPH + H(+)</text>
        <dbReference type="Rhea" id="RHEA:17845"/>
        <dbReference type="ChEBI" id="CHEBI:15378"/>
        <dbReference type="ChEBI" id="CHEBI:57783"/>
        <dbReference type="ChEBI" id="CHEBI:58349"/>
        <dbReference type="ChEBI" id="CHEBI:58421"/>
        <dbReference type="ChEBI" id="CHEBI:58453"/>
        <dbReference type="EC" id="1.1.1.193"/>
    </reaction>
</comment>
<dbReference type="InterPro" id="IPR004794">
    <property type="entry name" value="Eubact_RibD"/>
</dbReference>
<dbReference type="Gene3D" id="3.40.430.10">
    <property type="entry name" value="Dihydrofolate Reductase, subunit A"/>
    <property type="match status" value="1"/>
</dbReference>
<dbReference type="GO" id="GO:0050661">
    <property type="term" value="F:NADP binding"/>
    <property type="evidence" value="ECO:0007669"/>
    <property type="project" value="InterPro"/>
</dbReference>
<comment type="cofactor">
    <cofactor evidence="12 15">
        <name>Zn(2+)</name>
        <dbReference type="ChEBI" id="CHEBI:29105"/>
    </cofactor>
    <text evidence="12 15">Binds 1 zinc ion.</text>
</comment>
<evidence type="ECO:0000256" key="7">
    <source>
        <dbReference type="ARBA" id="ARBA00022801"/>
    </source>
</evidence>
<evidence type="ECO:0000256" key="5">
    <source>
        <dbReference type="ARBA" id="ARBA00007417"/>
    </source>
</evidence>
<keyword evidence="6 12" id="KW-0479">Metal-binding</keyword>
<comment type="function">
    <text evidence="1 12">Converts 2,5-diamino-6-(ribosylamino)-4(3h)-pyrimidinone 5'-phosphate into 5-amino-6-(ribosylamino)-2,4(1h,3h)-pyrimidinedione 5'-phosphate.</text>
</comment>
<evidence type="ECO:0000256" key="3">
    <source>
        <dbReference type="ARBA" id="ARBA00004910"/>
    </source>
</evidence>
<name>A0A1T4M8R0_9FUSO</name>
<evidence type="ECO:0000256" key="4">
    <source>
        <dbReference type="ARBA" id="ARBA00005259"/>
    </source>
</evidence>
<feature type="binding site" evidence="14">
    <location>
        <position position="155"/>
    </location>
    <ligand>
        <name>NADP(+)</name>
        <dbReference type="ChEBI" id="CHEBI:58349"/>
    </ligand>
</feature>
<keyword evidence="18" id="KW-1185">Reference proteome</keyword>
<evidence type="ECO:0000256" key="10">
    <source>
        <dbReference type="ARBA" id="ARBA00023002"/>
    </source>
</evidence>
<dbReference type="PANTHER" id="PTHR38011:SF7">
    <property type="entry name" value="2,5-DIAMINO-6-RIBOSYLAMINO-4(3H)-PYRIMIDINONE 5'-PHOSPHATE REDUCTASE"/>
    <property type="match status" value="1"/>
</dbReference>
<dbReference type="GO" id="GO:0008835">
    <property type="term" value="F:diaminohydroxyphosphoribosylaminopyrimidine deaminase activity"/>
    <property type="evidence" value="ECO:0007669"/>
    <property type="project" value="UniProtKB-EC"/>
</dbReference>
<dbReference type="InterPro" id="IPR024072">
    <property type="entry name" value="DHFR-like_dom_sf"/>
</dbReference>
<keyword evidence="7 12" id="KW-0378">Hydrolase</keyword>
<evidence type="ECO:0000256" key="11">
    <source>
        <dbReference type="ARBA" id="ARBA00023268"/>
    </source>
</evidence>
<dbReference type="EMBL" id="FUWX01000008">
    <property type="protein sequence ID" value="SJZ63178.1"/>
    <property type="molecule type" value="Genomic_DNA"/>
</dbReference>
<comment type="pathway">
    <text evidence="3 12">Cofactor biosynthesis; riboflavin biosynthesis; 5-amino-6-(D-ribitylamino)uracil from GTP: step 3/4.</text>
</comment>
<dbReference type="PROSITE" id="PS51747">
    <property type="entry name" value="CYT_DCMP_DEAMINASES_2"/>
    <property type="match status" value="1"/>
</dbReference>
<keyword evidence="12" id="KW-0686">Riboflavin biosynthesis</keyword>
<evidence type="ECO:0000313" key="17">
    <source>
        <dbReference type="EMBL" id="SJZ63178.1"/>
    </source>
</evidence>